<dbReference type="GO" id="GO:0051537">
    <property type="term" value="F:2 iron, 2 sulfur cluster binding"/>
    <property type="evidence" value="ECO:0007669"/>
    <property type="project" value="TreeGrafter"/>
</dbReference>
<comment type="similarity">
    <text evidence="1">Belongs to the HesB/IscA family.</text>
</comment>
<reference evidence="3 4" key="1">
    <citation type="journal article" date="2018" name="Nat. Biotechnol.">
        <title>A standardized bacterial taxonomy based on genome phylogeny substantially revises the tree of life.</title>
        <authorList>
            <person name="Parks D.H."/>
            <person name="Chuvochina M."/>
            <person name="Waite D.W."/>
            <person name="Rinke C."/>
            <person name="Skarshewski A."/>
            <person name="Chaumeil P.A."/>
            <person name="Hugenholtz P."/>
        </authorList>
    </citation>
    <scope>NUCLEOTIDE SEQUENCE [LARGE SCALE GENOMIC DNA]</scope>
    <source>
        <strain evidence="3">UBA9158</strain>
    </source>
</reference>
<protein>
    <submittedName>
        <fullName evidence="3">Iron-sulfur cluster assembly accessory protein</fullName>
    </submittedName>
</protein>
<evidence type="ECO:0000313" key="3">
    <source>
        <dbReference type="EMBL" id="HAN29332.1"/>
    </source>
</evidence>
<dbReference type="GO" id="GO:0005829">
    <property type="term" value="C:cytosol"/>
    <property type="evidence" value="ECO:0007669"/>
    <property type="project" value="TreeGrafter"/>
</dbReference>
<dbReference type="Gene3D" id="2.60.300.12">
    <property type="entry name" value="HesB-like domain"/>
    <property type="match status" value="1"/>
</dbReference>
<dbReference type="SUPFAM" id="SSF89360">
    <property type="entry name" value="HesB-like domain"/>
    <property type="match status" value="1"/>
</dbReference>
<dbReference type="AlphaFoldDB" id="A0A3C1KRK2"/>
<dbReference type="PANTHER" id="PTHR10072">
    <property type="entry name" value="IRON-SULFUR CLUSTER ASSEMBLY PROTEIN"/>
    <property type="match status" value="1"/>
</dbReference>
<name>A0A3C1KRK2_9GAMM</name>
<evidence type="ECO:0000259" key="2">
    <source>
        <dbReference type="Pfam" id="PF01521"/>
    </source>
</evidence>
<sequence>MSVETFDVNTDALQVTPAAAAYLKKQLGQSGKRALRISVRESGCTGFMYVMDEVDSGEQDDLALHPDADLDIFVDRASLPVLQGTRLDFEKEGLNRTIKFHNPNVTAACGCGESFSIS</sequence>
<accession>A0A3C1KRK2</accession>
<dbReference type="Proteomes" id="UP000259273">
    <property type="component" value="Unassembled WGS sequence"/>
</dbReference>
<dbReference type="GO" id="GO:0016226">
    <property type="term" value="P:iron-sulfur cluster assembly"/>
    <property type="evidence" value="ECO:0007669"/>
    <property type="project" value="InterPro"/>
</dbReference>
<dbReference type="STRING" id="1121937.GCA_000423125_01278"/>
<feature type="domain" description="Core" evidence="2">
    <location>
        <begin position="13"/>
        <end position="113"/>
    </location>
</feature>
<organism evidence="3 4">
    <name type="scientific">Haliea salexigens</name>
    <dbReference type="NCBI Taxonomy" id="287487"/>
    <lineage>
        <taxon>Bacteria</taxon>
        <taxon>Pseudomonadati</taxon>
        <taxon>Pseudomonadota</taxon>
        <taxon>Gammaproteobacteria</taxon>
        <taxon>Cellvibrionales</taxon>
        <taxon>Halieaceae</taxon>
        <taxon>Haliea</taxon>
    </lineage>
</organism>
<dbReference type="NCBIfam" id="TIGR00049">
    <property type="entry name" value="iron-sulfur cluster assembly accessory protein"/>
    <property type="match status" value="1"/>
</dbReference>
<dbReference type="EMBL" id="DMND01000223">
    <property type="protein sequence ID" value="HAN29332.1"/>
    <property type="molecule type" value="Genomic_DNA"/>
</dbReference>
<dbReference type="Pfam" id="PF01521">
    <property type="entry name" value="Fe-S_biosyn"/>
    <property type="match status" value="1"/>
</dbReference>
<dbReference type="InterPro" id="IPR000361">
    <property type="entry name" value="ATAP_core_dom"/>
</dbReference>
<proteinExistence type="inferred from homology"/>
<dbReference type="InterPro" id="IPR050322">
    <property type="entry name" value="Fe-S_cluster_asmbl/transfer"/>
</dbReference>
<evidence type="ECO:0000313" key="4">
    <source>
        <dbReference type="Proteomes" id="UP000259273"/>
    </source>
</evidence>
<gene>
    <name evidence="3" type="ORF">DCP75_16735</name>
</gene>
<dbReference type="InterPro" id="IPR016092">
    <property type="entry name" value="ATAP"/>
</dbReference>
<dbReference type="InterPro" id="IPR035903">
    <property type="entry name" value="HesB-like_dom_sf"/>
</dbReference>
<evidence type="ECO:0000256" key="1">
    <source>
        <dbReference type="ARBA" id="ARBA00006718"/>
    </source>
</evidence>
<dbReference type="PANTHER" id="PTHR10072:SF47">
    <property type="entry name" value="PROTEIN SUFA"/>
    <property type="match status" value="1"/>
</dbReference>
<comment type="caution">
    <text evidence="3">The sequence shown here is derived from an EMBL/GenBank/DDBJ whole genome shotgun (WGS) entry which is preliminary data.</text>
</comment>